<proteinExistence type="inferred from homology"/>
<evidence type="ECO:0000256" key="3">
    <source>
        <dbReference type="PROSITE-ProRule" id="PRU01133"/>
    </source>
</evidence>
<dbReference type="InterPro" id="IPR018103">
    <property type="entry name" value="Translation_control_tumour_CS"/>
</dbReference>
<name>A0A081CEA5_PSEA2</name>
<dbReference type="Pfam" id="PF00838">
    <property type="entry name" value="TCTP"/>
    <property type="match status" value="1"/>
</dbReference>
<accession>A0A081CEA5</accession>
<dbReference type="Proteomes" id="UP000053758">
    <property type="component" value="Unassembled WGS sequence"/>
</dbReference>
<dbReference type="Gene3D" id="2.170.150.10">
    <property type="entry name" value="Metal Binding Protein, Guanine Nucleotide Exchange Factor, Chain A"/>
    <property type="match status" value="1"/>
</dbReference>
<feature type="domain" description="TCTP" evidence="4">
    <location>
        <begin position="211"/>
        <end position="377"/>
    </location>
</feature>
<dbReference type="FunFam" id="2.170.150.10:FF:000002">
    <property type="entry name" value="Translationally-controlled tumor protein homolog"/>
    <property type="match status" value="1"/>
</dbReference>
<dbReference type="InterPro" id="IPR011323">
    <property type="entry name" value="Mss4/transl-control_tumour"/>
</dbReference>
<dbReference type="InterPro" id="IPR018105">
    <property type="entry name" value="Translational_control_tumour_p"/>
</dbReference>
<dbReference type="RefSeq" id="XP_014656788.1">
    <property type="nucleotide sequence ID" value="XM_014801302.1"/>
</dbReference>
<dbReference type="PANTHER" id="PTHR11991:SF0">
    <property type="entry name" value="TRANSLATIONALLY-CONTROLLED TUMOR PROTEIN"/>
    <property type="match status" value="1"/>
</dbReference>
<comment type="similarity">
    <text evidence="3">Belongs to the TCTP family.</text>
</comment>
<sequence length="377" mass="40904">MAKASELLELKLKLAKTRCAGQGPVAPSLGPKFVESNELKFAISSKKLQAIQILAAIEIQVGKAWALRLGRRRRARLQGFALSDQRGATRANVPVATANPSAAAASLWPKVCWRGQTFRRVLLERFDKVKPSSATPSPYLVSSLNTSPIMKGAPPALREPQLCRPTGVRAGSPAKIAALTLLRYLILVIVSLSIESSVTDASPSGLCLSALQLYTDVIANDEMCSDGYEMKLVDDVVYEVDAAKIVVSDGDVDIGGNPSAEEEAEALENGAEQVINIVHSFRLQSTSFDKKSYLAYLKGYMKAVKAKLAETNPDRIPAFEKGAAAFAKKIVGSFGDWEFYTGESMDPEGMVALLNYREDGVTPYLVFWKDGLRETKI</sequence>
<dbReference type="GO" id="GO:0005737">
    <property type="term" value="C:cytoplasm"/>
    <property type="evidence" value="ECO:0007669"/>
    <property type="project" value="TreeGrafter"/>
</dbReference>
<reference evidence="5" key="1">
    <citation type="submission" date="2014-07" db="EMBL/GenBank/DDBJ databases">
        <title>Draft genome sequence of the yeast Pseudozyma antarctica JCM 10317 known as a producer of lipase B which used in a wide range of industrial applications.</title>
        <authorList>
            <person name="Morita T."/>
            <person name="Saika A."/>
            <person name="Koike H."/>
        </authorList>
    </citation>
    <scope>NUCLEOTIDE SEQUENCE</scope>
    <source>
        <strain evidence="5">JCM 10317</strain>
    </source>
</reference>
<evidence type="ECO:0000313" key="5">
    <source>
        <dbReference type="EMBL" id="GAK65001.1"/>
    </source>
</evidence>
<keyword evidence="6" id="KW-1185">Reference proteome</keyword>
<evidence type="ECO:0000313" key="6">
    <source>
        <dbReference type="Proteomes" id="UP000053758"/>
    </source>
</evidence>
<dbReference type="PANTHER" id="PTHR11991">
    <property type="entry name" value="TRANSLATIONALLY CONTROLLED TUMOR PROTEIN-RELATED"/>
    <property type="match status" value="1"/>
</dbReference>
<dbReference type="GeneID" id="26304123"/>
<evidence type="ECO:0000256" key="1">
    <source>
        <dbReference type="ARBA" id="ARBA00014759"/>
    </source>
</evidence>
<dbReference type="HOGENOM" id="CLU_733608_0_0_1"/>
<dbReference type="PROSITE" id="PS01003">
    <property type="entry name" value="TCTP_2"/>
    <property type="match status" value="1"/>
</dbReference>
<dbReference type="GO" id="GO:0005509">
    <property type="term" value="F:calcium ion binding"/>
    <property type="evidence" value="ECO:0007669"/>
    <property type="project" value="TreeGrafter"/>
</dbReference>
<organism evidence="5">
    <name type="scientific">Pseudozyma antarctica</name>
    <name type="common">Yeast</name>
    <name type="synonym">Candida antarctica</name>
    <dbReference type="NCBI Taxonomy" id="84753"/>
    <lineage>
        <taxon>Eukaryota</taxon>
        <taxon>Fungi</taxon>
        <taxon>Dikarya</taxon>
        <taxon>Basidiomycota</taxon>
        <taxon>Ustilaginomycotina</taxon>
        <taxon>Ustilaginomycetes</taxon>
        <taxon>Ustilaginales</taxon>
        <taxon>Ustilaginaceae</taxon>
        <taxon>Moesziomyces</taxon>
    </lineage>
</organism>
<dbReference type="GO" id="GO:0006412">
    <property type="term" value="P:translation"/>
    <property type="evidence" value="ECO:0007669"/>
    <property type="project" value="UniProtKB-KW"/>
</dbReference>
<dbReference type="InterPro" id="IPR034737">
    <property type="entry name" value="TCTP"/>
</dbReference>
<keyword evidence="2" id="KW-0648">Protein biosynthesis</keyword>
<gene>
    <name evidence="5" type="ORF">PAN0_007d3217</name>
</gene>
<dbReference type="EMBL" id="DF830074">
    <property type="protein sequence ID" value="GAK65001.1"/>
    <property type="molecule type" value="Genomic_DNA"/>
</dbReference>
<dbReference type="SUPFAM" id="SSF51316">
    <property type="entry name" value="Mss4-like"/>
    <property type="match status" value="1"/>
</dbReference>
<dbReference type="PRINTS" id="PR01653">
    <property type="entry name" value="TCTPROTEIN"/>
</dbReference>
<evidence type="ECO:0000259" key="4">
    <source>
        <dbReference type="PROSITE" id="PS51797"/>
    </source>
</evidence>
<dbReference type="InterPro" id="IPR011057">
    <property type="entry name" value="Mss4-like_sf"/>
</dbReference>
<evidence type="ECO:0000256" key="2">
    <source>
        <dbReference type="ARBA" id="ARBA00022917"/>
    </source>
</evidence>
<dbReference type="AlphaFoldDB" id="A0A081CEA5"/>
<dbReference type="PROSITE" id="PS51797">
    <property type="entry name" value="TCTP_3"/>
    <property type="match status" value="1"/>
</dbReference>
<dbReference type="PROSITE" id="PS01002">
    <property type="entry name" value="TCTP_1"/>
    <property type="match status" value="1"/>
</dbReference>
<protein>
    <recommendedName>
        <fullName evidence="1">Translationally-controlled tumor protein homolog</fullName>
    </recommendedName>
</protein>